<keyword evidence="2" id="KW-0812">Transmembrane</keyword>
<evidence type="ECO:0000313" key="4">
    <source>
        <dbReference type="EMBL" id="RYV50801.1"/>
    </source>
</evidence>
<dbReference type="InterPro" id="IPR055568">
    <property type="entry name" value="DUF7144"/>
</dbReference>
<name>A0A4Q5N459_9MICO</name>
<dbReference type="AlphaFoldDB" id="A0A4Q5N459"/>
<evidence type="ECO:0000256" key="2">
    <source>
        <dbReference type="SAM" id="Phobius"/>
    </source>
</evidence>
<feature type="region of interest" description="Disordered" evidence="1">
    <location>
        <begin position="1"/>
        <end position="22"/>
    </location>
</feature>
<protein>
    <recommendedName>
        <fullName evidence="3">DUF7144 domain-containing protein</fullName>
    </recommendedName>
</protein>
<sequence>MTDMRRESSRDTSVENTSWQTERGPTGWVGWIAFAGTMMLLLGTFHVIQGFIALFQTEYYLVGENGLTVNVDYTQWGWTHIVLGALAVAAGLGLLVGQMWARVIAVIIAFVSAVVNIGFMAAYPVWSTIMIAIDVLVIWAVIVHGREMKSIDA</sequence>
<reference evidence="4 5" key="1">
    <citation type="submission" date="2019-01" db="EMBL/GenBank/DDBJ databases">
        <title>Novel species of Cellulomonas.</title>
        <authorList>
            <person name="Liu Q."/>
            <person name="Xin Y.-H."/>
        </authorList>
    </citation>
    <scope>NUCLEOTIDE SEQUENCE [LARGE SCALE GENOMIC DNA]</scope>
    <source>
        <strain evidence="4 5">HLT2-17</strain>
    </source>
</reference>
<evidence type="ECO:0000256" key="1">
    <source>
        <dbReference type="SAM" id="MobiDB-lite"/>
    </source>
</evidence>
<evidence type="ECO:0000259" key="3">
    <source>
        <dbReference type="Pfam" id="PF23636"/>
    </source>
</evidence>
<keyword evidence="5" id="KW-1185">Reference proteome</keyword>
<dbReference type="Proteomes" id="UP000293764">
    <property type="component" value="Unassembled WGS sequence"/>
</dbReference>
<feature type="transmembrane region" description="Helical" evidence="2">
    <location>
        <begin position="75"/>
        <end position="96"/>
    </location>
</feature>
<dbReference type="RefSeq" id="WP_130102860.1">
    <property type="nucleotide sequence ID" value="NZ_SDWW01000026.1"/>
</dbReference>
<comment type="caution">
    <text evidence="4">The sequence shown here is derived from an EMBL/GenBank/DDBJ whole genome shotgun (WGS) entry which is preliminary data.</text>
</comment>
<feature type="transmembrane region" description="Helical" evidence="2">
    <location>
        <begin position="129"/>
        <end position="145"/>
    </location>
</feature>
<dbReference type="EMBL" id="SDWW01000026">
    <property type="protein sequence ID" value="RYV50801.1"/>
    <property type="molecule type" value="Genomic_DNA"/>
</dbReference>
<keyword evidence="2" id="KW-1133">Transmembrane helix</keyword>
<organism evidence="4 5">
    <name type="scientific">Pengzhenrongella frigida</name>
    <dbReference type="NCBI Taxonomy" id="1259133"/>
    <lineage>
        <taxon>Bacteria</taxon>
        <taxon>Bacillati</taxon>
        <taxon>Actinomycetota</taxon>
        <taxon>Actinomycetes</taxon>
        <taxon>Micrococcales</taxon>
        <taxon>Pengzhenrongella</taxon>
    </lineage>
</organism>
<feature type="compositionally biased region" description="Basic and acidic residues" evidence="1">
    <location>
        <begin position="1"/>
        <end position="13"/>
    </location>
</feature>
<accession>A0A4Q5N459</accession>
<feature type="transmembrane region" description="Helical" evidence="2">
    <location>
        <begin position="103"/>
        <end position="123"/>
    </location>
</feature>
<dbReference type="OrthoDB" id="4482242at2"/>
<feature type="domain" description="DUF7144" evidence="3">
    <location>
        <begin position="31"/>
        <end position="146"/>
    </location>
</feature>
<evidence type="ECO:0000313" key="5">
    <source>
        <dbReference type="Proteomes" id="UP000293764"/>
    </source>
</evidence>
<dbReference type="Pfam" id="PF23636">
    <property type="entry name" value="DUF7144"/>
    <property type="match status" value="1"/>
</dbReference>
<gene>
    <name evidence="4" type="ORF">EUA98_11660</name>
</gene>
<proteinExistence type="predicted"/>
<feature type="transmembrane region" description="Helical" evidence="2">
    <location>
        <begin position="28"/>
        <end position="55"/>
    </location>
</feature>
<keyword evidence="2" id="KW-0472">Membrane</keyword>